<gene>
    <name evidence="1" type="ORF">E5358_13160</name>
</gene>
<dbReference type="EMBL" id="SRZC01000027">
    <property type="protein sequence ID" value="TGX80301.1"/>
    <property type="molecule type" value="Genomic_DNA"/>
</dbReference>
<accession>A0AC61QM74</accession>
<sequence>MNNIVKAFAIILVAVGMWSCSTPKDIAYFQDKRPGTSEAVAAYKSIPFKLRPGDRVSIYVKSRNEDLTKQFNINDNSMQGSQNGNKYGYLIDSNGKVDFPVLGKIQAAGMNRQELTDSLTKVLRTTKLVDDAIVKVEYTGLYVTVLGQGGGRRVNIERDNMTFFELLGEVGDLDIDALRKNILVIREEDGVRSQYELDMTMMKNVYDSPAYYVHQNDIVYIEPNDKTKRNSTVNGNLFQSWGFWTGAFSLVLTILSISGVL</sequence>
<name>A0AC61QM74_9BACT</name>
<proteinExistence type="predicted"/>
<protein>
    <submittedName>
        <fullName evidence="1">Polysaccharide export protein</fullName>
    </submittedName>
</protein>
<comment type="caution">
    <text evidence="1">The sequence shown here is derived from an EMBL/GenBank/DDBJ whole genome shotgun (WGS) entry which is preliminary data.</text>
</comment>
<dbReference type="Proteomes" id="UP000308886">
    <property type="component" value="Unassembled WGS sequence"/>
</dbReference>
<reference evidence="1" key="1">
    <citation type="submission" date="2019-04" db="EMBL/GenBank/DDBJ databases">
        <title>Microbes associate with the intestines of laboratory mice.</title>
        <authorList>
            <person name="Navarre W."/>
            <person name="Wong E."/>
            <person name="Huang K."/>
            <person name="Tropini C."/>
            <person name="Ng K."/>
            <person name="Yu B."/>
        </authorList>
    </citation>
    <scope>NUCLEOTIDE SEQUENCE</scope>
    <source>
        <strain evidence="1">NM73_A23</strain>
    </source>
</reference>
<evidence type="ECO:0000313" key="2">
    <source>
        <dbReference type="Proteomes" id="UP000308886"/>
    </source>
</evidence>
<evidence type="ECO:0000313" key="1">
    <source>
        <dbReference type="EMBL" id="TGX80301.1"/>
    </source>
</evidence>
<keyword evidence="2" id="KW-1185">Reference proteome</keyword>
<organism evidence="1 2">
    <name type="scientific">Palleniella muris</name>
    <dbReference type="NCBI Taxonomy" id="3038145"/>
    <lineage>
        <taxon>Bacteria</taxon>
        <taxon>Pseudomonadati</taxon>
        <taxon>Bacteroidota</taxon>
        <taxon>Bacteroidia</taxon>
        <taxon>Bacteroidales</taxon>
        <taxon>Prevotellaceae</taxon>
        <taxon>Palleniella</taxon>
    </lineage>
</organism>